<dbReference type="InterPro" id="IPR011701">
    <property type="entry name" value="MFS"/>
</dbReference>
<feature type="domain" description="Major facilitator superfamily (MFS) profile" evidence="7">
    <location>
        <begin position="48"/>
        <end position="460"/>
    </location>
</feature>
<gene>
    <name evidence="8" type="ORF">BJY01DRAFT_253419</name>
</gene>
<dbReference type="InterPro" id="IPR036259">
    <property type="entry name" value="MFS_trans_sf"/>
</dbReference>
<sequence>MTSENHASEKVGGAESVHIEDGRQMNGLIYGIDEAHQKRVIRRIDIRLLPILGLMYAISLIDRSNYSLAYVSGMAIDLRLDIGQRYTILVLVFFIGCIFEIPSNMVMQRAGTANWLTFLGIGFGAVNIGMGFSNTWQEMAVCRTILGVLEAGFIPGCIYLITCWYTRFEVGKRLAIFWIGSIIINAFANMLSYALALLKGTHGLNGWRWIFIIEGSITVGLCIIGWFLLIDFPTKSDSLLSPEEKQFVIDRINNDRGDGDDDPMTLRRVLRHLKDWKLYVWSFNLMATTVPAFAYGYFKTIILTGMGYSVLEAQLLSIPPDIFGAVIALISGWLSDRYKIRGPIIIVHQLVTAAGMLIFSYTKAEGVRYCGLFLAGGGFQYCIPGILAFQSNNIISQSKRGVAAATCMLGGSIGGIIASVSFKSSEIPYYNTGIWVAFGVSILSICLILMMDLYFWKQNKNARERGILLEGLPGWYYTL</sequence>
<evidence type="ECO:0000313" key="9">
    <source>
        <dbReference type="Proteomes" id="UP001610446"/>
    </source>
</evidence>
<protein>
    <submittedName>
        <fullName evidence="8">Major facilitator superfamily domain-containing protein</fullName>
    </submittedName>
</protein>
<feature type="transmembrane region" description="Helical" evidence="6">
    <location>
        <begin position="278"/>
        <end position="298"/>
    </location>
</feature>
<reference evidence="8 9" key="1">
    <citation type="submission" date="2024-07" db="EMBL/GenBank/DDBJ databases">
        <title>Section-level genome sequencing and comparative genomics of Aspergillus sections Usti and Cavernicolus.</title>
        <authorList>
            <consortium name="Lawrence Berkeley National Laboratory"/>
            <person name="Nybo J.L."/>
            <person name="Vesth T.C."/>
            <person name="Theobald S."/>
            <person name="Frisvad J.C."/>
            <person name="Larsen T.O."/>
            <person name="Kjaerboelling I."/>
            <person name="Rothschild-Mancinelli K."/>
            <person name="Lyhne E.K."/>
            <person name="Kogle M.E."/>
            <person name="Barry K."/>
            <person name="Clum A."/>
            <person name="Na H."/>
            <person name="Ledsgaard L."/>
            <person name="Lin J."/>
            <person name="Lipzen A."/>
            <person name="Kuo A."/>
            <person name="Riley R."/>
            <person name="Mondo S."/>
            <person name="Labutti K."/>
            <person name="Haridas S."/>
            <person name="Pangalinan J."/>
            <person name="Salamov A.A."/>
            <person name="Simmons B.A."/>
            <person name="Magnuson J.K."/>
            <person name="Chen J."/>
            <person name="Drula E."/>
            <person name="Henrissat B."/>
            <person name="Wiebenga A."/>
            <person name="Lubbers R.J."/>
            <person name="Gomes A.C."/>
            <person name="Makela M.R."/>
            <person name="Stajich J."/>
            <person name="Grigoriev I.V."/>
            <person name="Mortensen U.H."/>
            <person name="De Vries R.P."/>
            <person name="Baker S.E."/>
            <person name="Andersen M.R."/>
        </authorList>
    </citation>
    <scope>NUCLEOTIDE SEQUENCE [LARGE SCALE GENOMIC DNA]</scope>
    <source>
        <strain evidence="8 9">CBS 123904</strain>
    </source>
</reference>
<dbReference type="SUPFAM" id="SSF103473">
    <property type="entry name" value="MFS general substrate transporter"/>
    <property type="match status" value="1"/>
</dbReference>
<evidence type="ECO:0000256" key="3">
    <source>
        <dbReference type="ARBA" id="ARBA00022692"/>
    </source>
</evidence>
<dbReference type="PANTHER" id="PTHR43791">
    <property type="entry name" value="PERMEASE-RELATED"/>
    <property type="match status" value="1"/>
</dbReference>
<feature type="transmembrane region" description="Helical" evidence="6">
    <location>
        <begin position="144"/>
        <end position="162"/>
    </location>
</feature>
<keyword evidence="2" id="KW-0813">Transport</keyword>
<feature type="transmembrane region" description="Helical" evidence="6">
    <location>
        <begin position="366"/>
        <end position="389"/>
    </location>
</feature>
<feature type="transmembrane region" description="Helical" evidence="6">
    <location>
        <begin position="174"/>
        <end position="195"/>
    </location>
</feature>
<dbReference type="PANTHER" id="PTHR43791:SF3">
    <property type="entry name" value="MAJOR FACILITATOR SUPERFAMILY (MFS) PROFILE DOMAIN-CONTAINING PROTEIN"/>
    <property type="match status" value="1"/>
</dbReference>
<dbReference type="InterPro" id="IPR020846">
    <property type="entry name" value="MFS_dom"/>
</dbReference>
<dbReference type="Gene3D" id="1.20.1250.20">
    <property type="entry name" value="MFS general substrate transporter like domains"/>
    <property type="match status" value="2"/>
</dbReference>
<dbReference type="Proteomes" id="UP001610446">
    <property type="component" value="Unassembled WGS sequence"/>
</dbReference>
<dbReference type="PROSITE" id="PS50850">
    <property type="entry name" value="MFS"/>
    <property type="match status" value="1"/>
</dbReference>
<proteinExistence type="predicted"/>
<feature type="transmembrane region" description="Helical" evidence="6">
    <location>
        <begin position="342"/>
        <end position="360"/>
    </location>
</feature>
<evidence type="ECO:0000256" key="4">
    <source>
        <dbReference type="ARBA" id="ARBA00022989"/>
    </source>
</evidence>
<evidence type="ECO:0000256" key="2">
    <source>
        <dbReference type="ARBA" id="ARBA00022448"/>
    </source>
</evidence>
<keyword evidence="5 6" id="KW-0472">Membrane</keyword>
<feature type="transmembrane region" description="Helical" evidence="6">
    <location>
        <begin position="207"/>
        <end position="229"/>
    </location>
</feature>
<comment type="caution">
    <text evidence="8">The sequence shown here is derived from an EMBL/GenBank/DDBJ whole genome shotgun (WGS) entry which is preliminary data.</text>
</comment>
<feature type="transmembrane region" description="Helical" evidence="6">
    <location>
        <begin position="401"/>
        <end position="422"/>
    </location>
</feature>
<feature type="transmembrane region" description="Helical" evidence="6">
    <location>
        <begin position="44"/>
        <end position="62"/>
    </location>
</feature>
<comment type="subcellular location">
    <subcellularLocation>
        <location evidence="1">Membrane</location>
        <topology evidence="1">Multi-pass membrane protein</topology>
    </subcellularLocation>
</comment>
<name>A0ABR4J0Z5_9EURO</name>
<dbReference type="EMBL" id="JBFXLU010000239">
    <property type="protein sequence ID" value="KAL2833576.1"/>
    <property type="molecule type" value="Genomic_DNA"/>
</dbReference>
<accession>A0ABR4J0Z5</accession>
<keyword evidence="3 6" id="KW-0812">Transmembrane</keyword>
<feature type="transmembrane region" description="Helical" evidence="6">
    <location>
        <begin position="82"/>
        <end position="101"/>
    </location>
</feature>
<evidence type="ECO:0000259" key="7">
    <source>
        <dbReference type="PROSITE" id="PS50850"/>
    </source>
</evidence>
<dbReference type="Pfam" id="PF07690">
    <property type="entry name" value="MFS_1"/>
    <property type="match status" value="1"/>
</dbReference>
<keyword evidence="9" id="KW-1185">Reference proteome</keyword>
<feature type="transmembrane region" description="Helical" evidence="6">
    <location>
        <begin position="318"/>
        <end position="335"/>
    </location>
</feature>
<organism evidence="8 9">
    <name type="scientific">Aspergillus pseudoustus</name>
    <dbReference type="NCBI Taxonomy" id="1810923"/>
    <lineage>
        <taxon>Eukaryota</taxon>
        <taxon>Fungi</taxon>
        <taxon>Dikarya</taxon>
        <taxon>Ascomycota</taxon>
        <taxon>Pezizomycotina</taxon>
        <taxon>Eurotiomycetes</taxon>
        <taxon>Eurotiomycetidae</taxon>
        <taxon>Eurotiales</taxon>
        <taxon>Aspergillaceae</taxon>
        <taxon>Aspergillus</taxon>
        <taxon>Aspergillus subgen. Nidulantes</taxon>
    </lineage>
</organism>
<evidence type="ECO:0000256" key="1">
    <source>
        <dbReference type="ARBA" id="ARBA00004141"/>
    </source>
</evidence>
<evidence type="ECO:0000256" key="5">
    <source>
        <dbReference type="ARBA" id="ARBA00023136"/>
    </source>
</evidence>
<keyword evidence="4 6" id="KW-1133">Transmembrane helix</keyword>
<feature type="transmembrane region" description="Helical" evidence="6">
    <location>
        <begin position="434"/>
        <end position="455"/>
    </location>
</feature>
<feature type="transmembrane region" description="Helical" evidence="6">
    <location>
        <begin position="113"/>
        <end position="132"/>
    </location>
</feature>
<evidence type="ECO:0000256" key="6">
    <source>
        <dbReference type="SAM" id="Phobius"/>
    </source>
</evidence>
<evidence type="ECO:0000313" key="8">
    <source>
        <dbReference type="EMBL" id="KAL2833576.1"/>
    </source>
</evidence>